<dbReference type="SUPFAM" id="SSF69349">
    <property type="entry name" value="Phage fibre proteins"/>
    <property type="match status" value="1"/>
</dbReference>
<evidence type="ECO:0000259" key="3">
    <source>
        <dbReference type="Pfam" id="PF04717"/>
    </source>
</evidence>
<dbReference type="Gene3D" id="3.55.50.10">
    <property type="entry name" value="Baseplate protein-like domains"/>
    <property type="match status" value="1"/>
</dbReference>
<dbReference type="NCBIfam" id="TIGR01646">
    <property type="entry name" value="vgr_GE"/>
    <property type="match status" value="1"/>
</dbReference>
<name>A0ABV7KWW9_9PROT</name>
<dbReference type="Pfam" id="PF04717">
    <property type="entry name" value="Phage_base_V"/>
    <property type="match status" value="1"/>
</dbReference>
<dbReference type="InterPro" id="IPR010609">
    <property type="entry name" value="Gp5_C"/>
</dbReference>
<dbReference type="Gene3D" id="2.30.110.50">
    <property type="match status" value="1"/>
</dbReference>
<dbReference type="InterPro" id="IPR006533">
    <property type="entry name" value="T6SS_Vgr_RhsGE"/>
</dbReference>
<dbReference type="Gene3D" id="2.40.50.230">
    <property type="entry name" value="Gp5 N-terminal domain"/>
    <property type="match status" value="1"/>
</dbReference>
<dbReference type="Pfam" id="PF06715">
    <property type="entry name" value="Gp5_C"/>
    <property type="match status" value="1"/>
</dbReference>
<dbReference type="Gene3D" id="4.10.220.110">
    <property type="match status" value="1"/>
</dbReference>
<dbReference type="SUPFAM" id="SSF69279">
    <property type="entry name" value="Phage tail proteins"/>
    <property type="match status" value="2"/>
</dbReference>
<sequence length="661" mass="73250">MEGLQLVLRPRKNVAGGELVFHGDRLRSMTFVEGLSGQPISLDGAFQQPEDFVDQPRLDMTDPDPGPLTHLAWPHSLPFPTEVPEPYYIWAQVGMEAYRFPLIMGQSTTGGLTNAPATLKMGDRLVHGIVLFAAYRDECIGDRRTLEVLIGPWTALFNYSRRRRIWKGTSVDILNKLIGEYAKVYGGAPVTKGNVSGLAERDFTIQMDESDLDFVTRVLERDNIFLNFEHDAQGTSILLCQTNEDAQLDALDGRSFRISQRLEDMVELMDDVVTDVGMRSRLVPDQYRMRDYNPDNASARLVAQYPADTGAHTIYDYPGHFRKLTAGVDVVAKRRMNAFAYQKWFLRVESMCPDIMPGAVMTLPLEATERMPGLAPGERYMVCLVRHELRRRRPDGAGIFRNVFEGLRTDVPYSPTPIPKRPQVEAPQIANVVTASQAEVADVNQDTCPMIVFKWDDQANPTPVRARLLQTWAGPRWGTMHWPRSGDEVLVEFIDNDPDRPCITGSLYNSRAKPAYPPATETHNLLATAVQNRLMSGVTDRGGSGFLHYDKPGDELVVVSAKKRRGDFTGGDYEDVTYGSRNLRVGGDLNLKVMGNFNITVGGTVTVEMYDGAFVRSNQGIYTTIKDGSVDKPQLANGSGSGQPQSQSGGGSGGDSDDNGD</sequence>
<keyword evidence="5" id="KW-1185">Reference proteome</keyword>
<dbReference type="Pfam" id="PF05954">
    <property type="entry name" value="Phage_GPD"/>
    <property type="match status" value="1"/>
</dbReference>
<dbReference type="InterPro" id="IPR037026">
    <property type="entry name" value="Vgr_OB-fold_dom_sf"/>
</dbReference>
<evidence type="ECO:0000313" key="5">
    <source>
        <dbReference type="Proteomes" id="UP001595528"/>
    </source>
</evidence>
<proteinExistence type="inferred from homology"/>
<reference evidence="5" key="1">
    <citation type="journal article" date="2019" name="Int. J. Syst. Evol. Microbiol.">
        <title>The Global Catalogue of Microorganisms (GCM) 10K type strain sequencing project: providing services to taxonomists for standard genome sequencing and annotation.</title>
        <authorList>
            <consortium name="The Broad Institute Genomics Platform"/>
            <consortium name="The Broad Institute Genome Sequencing Center for Infectious Disease"/>
            <person name="Wu L."/>
            <person name="Ma J."/>
        </authorList>
    </citation>
    <scope>NUCLEOTIDE SEQUENCE [LARGE SCALE GENOMIC DNA]</scope>
    <source>
        <strain evidence="5">KCTC 42964</strain>
    </source>
</reference>
<dbReference type="InterPro" id="IPR006531">
    <property type="entry name" value="Gp5/Vgr_OB"/>
</dbReference>
<dbReference type="Proteomes" id="UP001595528">
    <property type="component" value="Unassembled WGS sequence"/>
</dbReference>
<dbReference type="SUPFAM" id="SSF69255">
    <property type="entry name" value="gp5 N-terminal domain-like"/>
    <property type="match status" value="1"/>
</dbReference>
<comment type="similarity">
    <text evidence="1">Belongs to the VgrG protein family.</text>
</comment>
<evidence type="ECO:0000256" key="2">
    <source>
        <dbReference type="SAM" id="MobiDB-lite"/>
    </source>
</evidence>
<evidence type="ECO:0000313" key="4">
    <source>
        <dbReference type="EMBL" id="MFC3226790.1"/>
    </source>
</evidence>
<comment type="caution">
    <text evidence="4">The sequence shown here is derived from an EMBL/GenBank/DDBJ whole genome shotgun (WGS) entry which is preliminary data.</text>
</comment>
<gene>
    <name evidence="4" type="ORF">ACFOGJ_06095</name>
</gene>
<accession>A0ABV7KWW9</accession>
<protein>
    <submittedName>
        <fullName evidence="4">Type VI secretion system Vgr family protein</fullName>
    </submittedName>
</protein>
<dbReference type="NCBIfam" id="TIGR03361">
    <property type="entry name" value="VI_Rhs_Vgr"/>
    <property type="match status" value="1"/>
</dbReference>
<organism evidence="4 5">
    <name type="scientific">Marinibaculum pumilum</name>
    <dbReference type="NCBI Taxonomy" id="1766165"/>
    <lineage>
        <taxon>Bacteria</taxon>
        <taxon>Pseudomonadati</taxon>
        <taxon>Pseudomonadota</taxon>
        <taxon>Alphaproteobacteria</taxon>
        <taxon>Rhodospirillales</taxon>
        <taxon>Rhodospirillaceae</taxon>
        <taxon>Marinibaculum</taxon>
    </lineage>
</organism>
<dbReference type="InterPro" id="IPR017847">
    <property type="entry name" value="T6SS_RhsGE_Vgr_subset"/>
</dbReference>
<dbReference type="RefSeq" id="WP_379898924.1">
    <property type="nucleotide sequence ID" value="NZ_JBHRTR010000016.1"/>
</dbReference>
<dbReference type="EMBL" id="JBHRTR010000016">
    <property type="protein sequence ID" value="MFC3226790.1"/>
    <property type="molecule type" value="Genomic_DNA"/>
</dbReference>
<feature type="region of interest" description="Disordered" evidence="2">
    <location>
        <begin position="627"/>
        <end position="661"/>
    </location>
</feature>
<feature type="domain" description="Gp5/Type VI secretion system Vgr protein OB-fold" evidence="3">
    <location>
        <begin position="465"/>
        <end position="508"/>
    </location>
</feature>
<evidence type="ECO:0000256" key="1">
    <source>
        <dbReference type="ARBA" id="ARBA00005558"/>
    </source>
</evidence>